<protein>
    <submittedName>
        <fullName evidence="4">(rape) hypothetical protein</fullName>
    </submittedName>
    <submittedName>
        <fullName evidence="5">BnaC07g50500D protein</fullName>
    </submittedName>
</protein>
<dbReference type="EMBL" id="HG994368">
    <property type="protein sequence ID" value="CAF1863557.1"/>
    <property type="molecule type" value="Genomic_DNA"/>
</dbReference>
<dbReference type="PANTHER" id="PTHR36721">
    <property type="entry name" value="PROLINE-RICH FAMILY PROTEIN"/>
    <property type="match status" value="1"/>
</dbReference>
<reference evidence="4" key="3">
    <citation type="submission" date="2021-01" db="EMBL/GenBank/DDBJ databases">
        <authorList>
            <consortium name="Genoscope - CEA"/>
            <person name="William W."/>
        </authorList>
    </citation>
    <scope>NUCLEOTIDE SEQUENCE</scope>
</reference>
<dbReference type="OrthoDB" id="784725at2759"/>
<evidence type="ECO:0000256" key="3">
    <source>
        <dbReference type="SAM" id="SignalP"/>
    </source>
</evidence>
<dbReference type="EMBL" id="LK034706">
    <property type="protein sequence ID" value="CDY65248.1"/>
    <property type="molecule type" value="Genomic_DNA"/>
</dbReference>
<evidence type="ECO:0000256" key="2">
    <source>
        <dbReference type="SAM" id="Phobius"/>
    </source>
</evidence>
<dbReference type="KEGG" id="bna:106450018"/>
<dbReference type="PaxDb" id="3708-A0A078JC97"/>
<proteinExistence type="predicted"/>
<feature type="compositionally biased region" description="Acidic residues" evidence="1">
    <location>
        <begin position="133"/>
        <end position="143"/>
    </location>
</feature>
<evidence type="ECO:0000256" key="1">
    <source>
        <dbReference type="SAM" id="MobiDB-lite"/>
    </source>
</evidence>
<evidence type="ECO:0000313" key="6">
    <source>
        <dbReference type="Proteomes" id="UP000028999"/>
    </source>
</evidence>
<feature type="compositionally biased region" description="Basic and acidic residues" evidence="1">
    <location>
        <begin position="120"/>
        <end position="132"/>
    </location>
</feature>
<dbReference type="PANTHER" id="PTHR36721:SF15">
    <property type="entry name" value="EN_SPM-LIKE TRANSPOSON PROTEIN"/>
    <property type="match status" value="1"/>
</dbReference>
<feature type="chain" id="PRO_5040665982" evidence="3">
    <location>
        <begin position="26"/>
        <end position="191"/>
    </location>
</feature>
<keyword evidence="3" id="KW-0732">Signal</keyword>
<reference evidence="5" key="2">
    <citation type="submission" date="2014-06" db="EMBL/GenBank/DDBJ databases">
        <authorList>
            <person name="Genoscope - CEA"/>
        </authorList>
    </citation>
    <scope>NUCLEOTIDE SEQUENCE</scope>
</reference>
<feature type="compositionally biased region" description="Pro residues" evidence="1">
    <location>
        <begin position="50"/>
        <end position="63"/>
    </location>
</feature>
<dbReference type="Proteomes" id="UP000028999">
    <property type="component" value="Unassembled WGS sequence"/>
</dbReference>
<accession>A0A078JC97</accession>
<dbReference type="Gramene" id="CDY65248">
    <property type="protein sequence ID" value="CDY65248"/>
    <property type="gene ID" value="GSBRNA2T00045462001"/>
</dbReference>
<dbReference type="OMA" id="HEEVTEW"/>
<organism evidence="5 6">
    <name type="scientific">Brassica napus</name>
    <name type="common">Rape</name>
    <dbReference type="NCBI Taxonomy" id="3708"/>
    <lineage>
        <taxon>Eukaryota</taxon>
        <taxon>Viridiplantae</taxon>
        <taxon>Streptophyta</taxon>
        <taxon>Embryophyta</taxon>
        <taxon>Tracheophyta</taxon>
        <taxon>Spermatophyta</taxon>
        <taxon>Magnoliopsida</taxon>
        <taxon>eudicotyledons</taxon>
        <taxon>Gunneridae</taxon>
        <taxon>Pentapetalae</taxon>
        <taxon>rosids</taxon>
        <taxon>malvids</taxon>
        <taxon>Brassicales</taxon>
        <taxon>Brassicaceae</taxon>
        <taxon>Brassiceae</taxon>
        <taxon>Brassica</taxon>
    </lineage>
</organism>
<feature type="signal peptide" evidence="3">
    <location>
        <begin position="1"/>
        <end position="25"/>
    </location>
</feature>
<evidence type="ECO:0000313" key="4">
    <source>
        <dbReference type="EMBL" id="CAF1863557.1"/>
    </source>
</evidence>
<keyword evidence="2" id="KW-1133">Transmembrane helix</keyword>
<reference evidence="5 6" key="1">
    <citation type="journal article" date="2014" name="Science">
        <title>Plant genetics. Early allopolyploid evolution in the post-Neolithic Brassica napus oilseed genome.</title>
        <authorList>
            <person name="Chalhoub B."/>
            <person name="Denoeud F."/>
            <person name="Liu S."/>
            <person name="Parkin I.A."/>
            <person name="Tang H."/>
            <person name="Wang X."/>
            <person name="Chiquet J."/>
            <person name="Belcram H."/>
            <person name="Tong C."/>
            <person name="Samans B."/>
            <person name="Correa M."/>
            <person name="Da Silva C."/>
            <person name="Just J."/>
            <person name="Falentin C."/>
            <person name="Koh C.S."/>
            <person name="Le Clainche I."/>
            <person name="Bernard M."/>
            <person name="Bento P."/>
            <person name="Noel B."/>
            <person name="Labadie K."/>
            <person name="Alberti A."/>
            <person name="Charles M."/>
            <person name="Arnaud D."/>
            <person name="Guo H."/>
            <person name="Daviaud C."/>
            <person name="Alamery S."/>
            <person name="Jabbari K."/>
            <person name="Zhao M."/>
            <person name="Edger P.P."/>
            <person name="Chelaifa H."/>
            <person name="Tack D."/>
            <person name="Lassalle G."/>
            <person name="Mestiri I."/>
            <person name="Schnel N."/>
            <person name="Le Paslier M.C."/>
            <person name="Fan G."/>
            <person name="Renault V."/>
            <person name="Bayer P.E."/>
            <person name="Golicz A.A."/>
            <person name="Manoli S."/>
            <person name="Lee T.H."/>
            <person name="Thi V.H."/>
            <person name="Chalabi S."/>
            <person name="Hu Q."/>
            <person name="Fan C."/>
            <person name="Tollenaere R."/>
            <person name="Lu Y."/>
            <person name="Battail C."/>
            <person name="Shen J."/>
            <person name="Sidebottom C.H."/>
            <person name="Wang X."/>
            <person name="Canaguier A."/>
            <person name="Chauveau A."/>
            <person name="Berard A."/>
            <person name="Deniot G."/>
            <person name="Guan M."/>
            <person name="Liu Z."/>
            <person name="Sun F."/>
            <person name="Lim Y.P."/>
            <person name="Lyons E."/>
            <person name="Town C.D."/>
            <person name="Bancroft I."/>
            <person name="Wang X."/>
            <person name="Meng J."/>
            <person name="Ma J."/>
            <person name="Pires J.C."/>
            <person name="King G.J."/>
            <person name="Brunel D."/>
            <person name="Delourme R."/>
            <person name="Renard M."/>
            <person name="Aury J.M."/>
            <person name="Adams K.L."/>
            <person name="Batley J."/>
            <person name="Snowdon R.J."/>
            <person name="Tost J."/>
            <person name="Edwards D."/>
            <person name="Zhou Y."/>
            <person name="Hua W."/>
            <person name="Sharpe A.G."/>
            <person name="Paterson A.H."/>
            <person name="Guan C."/>
            <person name="Wincker P."/>
        </authorList>
    </citation>
    <scope>NUCLEOTIDE SEQUENCE [LARGE SCALE GENOMIC DNA]</scope>
    <source>
        <strain evidence="6">cv. Darmor-bzh</strain>
    </source>
</reference>
<keyword evidence="2" id="KW-0812">Transmembrane</keyword>
<feature type="compositionally biased region" description="Pro residues" evidence="1">
    <location>
        <begin position="72"/>
        <end position="84"/>
    </location>
</feature>
<keyword evidence="2" id="KW-0472">Membrane</keyword>
<dbReference type="STRING" id="3708.A0A078JC97"/>
<feature type="region of interest" description="Disordered" evidence="1">
    <location>
        <begin position="26"/>
        <end position="145"/>
    </location>
</feature>
<evidence type="ECO:0000313" key="5">
    <source>
        <dbReference type="EMBL" id="CDY65248.1"/>
    </source>
</evidence>
<dbReference type="AlphaFoldDB" id="A0A078JC97"/>
<feature type="transmembrane region" description="Helical" evidence="2">
    <location>
        <begin position="151"/>
        <end position="171"/>
    </location>
</feature>
<sequence>MTTAKRLCFVVILSTCLLTVELTRAEEDSLSPAISPGRDSPLPPESHSSPSPPEADSLPPPASSPRHEPLADSPPPPPPQPSPSPSTELAPVPTPSKDDSHEDSEPETEYFPSPTPSPAAEERKPDDIKASEDGDEFEKEEESGMSGLEKAGIAFGAILGVGAIVMGAIVYKKRRDNLTRARYTYFQGEFL</sequence>
<name>A0A078JC97_BRANA</name>
<dbReference type="Proteomes" id="UP001295469">
    <property type="component" value="Chromosome C04"/>
</dbReference>
<gene>
    <name evidence="5" type="primary">BnaC07g50500D</name>
    <name evidence="4" type="ORF">DARMORV10_C04P57660.1</name>
    <name evidence="5" type="ORF">GSBRNA2T00045462001</name>
</gene>
<keyword evidence="6" id="KW-1185">Reference proteome</keyword>